<feature type="transmembrane region" description="Helical" evidence="1">
    <location>
        <begin position="74"/>
        <end position="95"/>
    </location>
</feature>
<keyword evidence="1" id="KW-0472">Membrane</keyword>
<accession>A0A5D4RQ86</accession>
<dbReference type="EMBL" id="VTER01000001">
    <property type="protein sequence ID" value="TYS51948.1"/>
    <property type="molecule type" value="Genomic_DNA"/>
</dbReference>
<dbReference type="RefSeq" id="WP_148972938.1">
    <property type="nucleotide sequence ID" value="NZ_JBNIKT010000008.1"/>
</dbReference>
<dbReference type="Proteomes" id="UP000322139">
    <property type="component" value="Unassembled WGS sequence"/>
</dbReference>
<protein>
    <recommendedName>
        <fullName evidence="4">DUF5316 domain-containing protein</fullName>
    </recommendedName>
</protein>
<evidence type="ECO:0000256" key="1">
    <source>
        <dbReference type="SAM" id="Phobius"/>
    </source>
</evidence>
<evidence type="ECO:0000313" key="3">
    <source>
        <dbReference type="Proteomes" id="UP000322139"/>
    </source>
</evidence>
<keyword evidence="1" id="KW-0812">Transmembrane</keyword>
<dbReference type="Pfam" id="PF17247">
    <property type="entry name" value="DUF5316"/>
    <property type="match status" value="1"/>
</dbReference>
<evidence type="ECO:0000313" key="2">
    <source>
        <dbReference type="EMBL" id="TYS51948.1"/>
    </source>
</evidence>
<feature type="transmembrane region" description="Helical" evidence="1">
    <location>
        <begin position="30"/>
        <end position="53"/>
    </location>
</feature>
<evidence type="ECO:0008006" key="4">
    <source>
        <dbReference type="Google" id="ProtNLM"/>
    </source>
</evidence>
<gene>
    <name evidence="2" type="ORF">FZD51_00400</name>
</gene>
<name>A0A5D4RQ86_9BACI</name>
<reference evidence="2 3" key="1">
    <citation type="submission" date="2019-08" db="EMBL/GenBank/DDBJ databases">
        <title>Bacillus genomes from the desert of Cuatro Cienegas, Coahuila.</title>
        <authorList>
            <person name="Olmedo-Alvarez G."/>
        </authorList>
    </citation>
    <scope>NUCLEOTIDE SEQUENCE [LARGE SCALE GENOMIC DNA]</scope>
    <source>
        <strain evidence="2 3">CH446_14T</strain>
    </source>
</reference>
<organism evidence="2 3">
    <name type="scientific">Bacillus infantis</name>
    <dbReference type="NCBI Taxonomy" id="324767"/>
    <lineage>
        <taxon>Bacteria</taxon>
        <taxon>Bacillati</taxon>
        <taxon>Bacillota</taxon>
        <taxon>Bacilli</taxon>
        <taxon>Bacillales</taxon>
        <taxon>Bacillaceae</taxon>
        <taxon>Bacillus</taxon>
    </lineage>
</organism>
<proteinExistence type="predicted"/>
<dbReference type="InterPro" id="IPR035167">
    <property type="entry name" value="DUF5316"/>
</dbReference>
<keyword evidence="1" id="KW-1133">Transmembrane helix</keyword>
<sequence>MRYILIGIGISILGIIASLLAGVLEYAHLVTGAIGLLFWGVSVLVSGIIMGPHRYKADLHVEEPPEQRKKRRRTAAASILIGLPNIALALLLYMAR</sequence>
<feature type="transmembrane region" description="Helical" evidence="1">
    <location>
        <begin position="5"/>
        <end position="24"/>
    </location>
</feature>
<dbReference type="AlphaFoldDB" id="A0A5D4RQ86"/>
<comment type="caution">
    <text evidence="2">The sequence shown here is derived from an EMBL/GenBank/DDBJ whole genome shotgun (WGS) entry which is preliminary data.</text>
</comment>